<feature type="compositionally biased region" description="Acidic residues" evidence="10">
    <location>
        <begin position="371"/>
        <end position="398"/>
    </location>
</feature>
<sequence length="793" mass="87445">MDIFKVLSRGIKTAKQNGKAPGVQLPSAGARPNPQFFHDPVSTGSNSTKKSKKRKRRKDTEGEEEPGHLDEEEVSDIDFFAPKPTVDEKKAAAAAASTTTTEEPGKRKVKLLDEEECKQILRSHRLKLTVLSGRQATTTAEEEKVLEEASKKEKKPKKSKDTEEEPAKKKKKTESATATTKEDSAKKHPIYTQPLNKFGQLRHIYGVSQQVADNITRQGFRAPTEVQMGSLPLQLRPELALKKASDVDDIDVQRGIDFLGVAPTGSGKTISFLIPAIDSIIRRRIEKQGAGVANETTDGEEDQQETQQLEHVLSAVVVAPTRELASQIVNEGRKLAIGTGVRVVLMKRTLRLVAEELEQHSKKEDEHVLEEGSDNESEEEENEAEAGEPESSDEEEEDAKQGEKKKTSSGEPKPPARVDILVTTPKILLNFLNGAGKSATKKVLPEVRSLILDEADVLLDPIFRKQTMGIWKACTNPELSLTCWSATMASNIEALITKEISKRCKRMDCPPKPLIRLVVGLKDTAVPNITHKLIYTATEQGKLHGIRQLLHPSSGDDSGPPLRPPFIVFTQTIERAQSLHDELKYDIPVEAGGSARVAVLHSSLPDSVRSKIMARFRSGEVWVLITTDVLARGVDFAGVNGIVNYDVPTSAAAYVHRSGRTGRAGREGGVAVTFYTKDDIPFVKSIANVIAMSEKQAGKTGQEGAAVQKWLLDALPKVAKADKRKLKVRGVESRRAGGRATITTKSNWELKRERNKLQAIESSRKRKRMEKQETNEKGEKEKEVDDEWAGLDE</sequence>
<evidence type="ECO:0000259" key="12">
    <source>
        <dbReference type="PROSITE" id="PS51194"/>
    </source>
</evidence>
<comment type="function">
    <text evidence="9">RNA helicase.</text>
</comment>
<evidence type="ECO:0000313" key="14">
    <source>
        <dbReference type="Proteomes" id="UP001301769"/>
    </source>
</evidence>
<dbReference type="EC" id="3.6.4.13" evidence="9"/>
<reference evidence="13" key="1">
    <citation type="journal article" date="2023" name="Mol. Phylogenet. Evol.">
        <title>Genome-scale phylogeny and comparative genomics of the fungal order Sordariales.</title>
        <authorList>
            <person name="Hensen N."/>
            <person name="Bonometti L."/>
            <person name="Westerberg I."/>
            <person name="Brannstrom I.O."/>
            <person name="Guillou S."/>
            <person name="Cros-Aarteil S."/>
            <person name="Calhoun S."/>
            <person name="Haridas S."/>
            <person name="Kuo A."/>
            <person name="Mondo S."/>
            <person name="Pangilinan J."/>
            <person name="Riley R."/>
            <person name="LaButti K."/>
            <person name="Andreopoulos B."/>
            <person name="Lipzen A."/>
            <person name="Chen C."/>
            <person name="Yan M."/>
            <person name="Daum C."/>
            <person name="Ng V."/>
            <person name="Clum A."/>
            <person name="Steindorff A."/>
            <person name="Ohm R.A."/>
            <person name="Martin F."/>
            <person name="Silar P."/>
            <person name="Natvig D.O."/>
            <person name="Lalanne C."/>
            <person name="Gautier V."/>
            <person name="Ament-Velasquez S.L."/>
            <person name="Kruys A."/>
            <person name="Hutchinson M.I."/>
            <person name="Powell A.J."/>
            <person name="Barry K."/>
            <person name="Miller A.N."/>
            <person name="Grigoriev I.V."/>
            <person name="Debuchy R."/>
            <person name="Gladieux P."/>
            <person name="Hiltunen Thoren M."/>
            <person name="Johannesson H."/>
        </authorList>
    </citation>
    <scope>NUCLEOTIDE SEQUENCE</scope>
    <source>
        <strain evidence="13">PSN293</strain>
    </source>
</reference>
<proteinExistence type="inferred from homology"/>
<evidence type="ECO:0000313" key="13">
    <source>
        <dbReference type="EMBL" id="KAK4208832.1"/>
    </source>
</evidence>
<feature type="region of interest" description="Disordered" evidence="10">
    <location>
        <begin position="1"/>
        <end position="109"/>
    </location>
</feature>
<dbReference type="InterPro" id="IPR001650">
    <property type="entry name" value="Helicase_C-like"/>
</dbReference>
<dbReference type="PROSITE" id="PS51192">
    <property type="entry name" value="HELICASE_ATP_BIND_1"/>
    <property type="match status" value="1"/>
</dbReference>
<evidence type="ECO:0000256" key="1">
    <source>
        <dbReference type="ARBA" id="ARBA00022741"/>
    </source>
</evidence>
<evidence type="ECO:0000256" key="7">
    <source>
        <dbReference type="ARBA" id="ARBA00024367"/>
    </source>
</evidence>
<comment type="catalytic activity">
    <reaction evidence="8 9">
        <text>ATP + H2O = ADP + phosphate + H(+)</text>
        <dbReference type="Rhea" id="RHEA:13065"/>
        <dbReference type="ChEBI" id="CHEBI:15377"/>
        <dbReference type="ChEBI" id="CHEBI:15378"/>
        <dbReference type="ChEBI" id="CHEBI:30616"/>
        <dbReference type="ChEBI" id="CHEBI:43474"/>
        <dbReference type="ChEBI" id="CHEBI:456216"/>
        <dbReference type="EC" id="3.6.4.13"/>
    </reaction>
</comment>
<keyword evidence="9 13" id="KW-0347">Helicase</keyword>
<comment type="similarity">
    <text evidence="6">Belongs to the DEAD box helicase family. DDX52/ROK1 subfamily.</text>
</comment>
<evidence type="ECO:0000259" key="11">
    <source>
        <dbReference type="PROSITE" id="PS51192"/>
    </source>
</evidence>
<name>A0AAN6Y2B9_9PEZI</name>
<dbReference type="InterPro" id="IPR027417">
    <property type="entry name" value="P-loop_NTPase"/>
</dbReference>
<gene>
    <name evidence="13" type="ORF">QBC37DRAFT_431299</name>
</gene>
<dbReference type="GO" id="GO:0003723">
    <property type="term" value="F:RNA binding"/>
    <property type="evidence" value="ECO:0007669"/>
    <property type="project" value="UniProtKB-UniRule"/>
</dbReference>
<feature type="region of interest" description="Disordered" evidence="10">
    <location>
        <begin position="753"/>
        <end position="793"/>
    </location>
</feature>
<dbReference type="PROSITE" id="PS51194">
    <property type="entry name" value="HELICASE_CTER"/>
    <property type="match status" value="1"/>
</dbReference>
<reference evidence="13" key="2">
    <citation type="submission" date="2023-05" db="EMBL/GenBank/DDBJ databases">
        <authorList>
            <consortium name="Lawrence Berkeley National Laboratory"/>
            <person name="Steindorff A."/>
            <person name="Hensen N."/>
            <person name="Bonometti L."/>
            <person name="Westerberg I."/>
            <person name="Brannstrom I.O."/>
            <person name="Guillou S."/>
            <person name="Cros-Aarteil S."/>
            <person name="Calhoun S."/>
            <person name="Haridas S."/>
            <person name="Kuo A."/>
            <person name="Mondo S."/>
            <person name="Pangilinan J."/>
            <person name="Riley R."/>
            <person name="Labutti K."/>
            <person name="Andreopoulos B."/>
            <person name="Lipzen A."/>
            <person name="Chen C."/>
            <person name="Yanf M."/>
            <person name="Daum C."/>
            <person name="Ng V."/>
            <person name="Clum A."/>
            <person name="Ohm R."/>
            <person name="Martin F."/>
            <person name="Silar P."/>
            <person name="Natvig D."/>
            <person name="Lalanne C."/>
            <person name="Gautier V."/>
            <person name="Ament-Velasquez S.L."/>
            <person name="Kruys A."/>
            <person name="Hutchinson M.I."/>
            <person name="Powell A.J."/>
            <person name="Barry K."/>
            <person name="Miller A.N."/>
            <person name="Grigoriev I.V."/>
            <person name="Debuchy R."/>
            <person name="Gladieux P."/>
            <person name="Thoren M.H."/>
            <person name="Johannesson H."/>
        </authorList>
    </citation>
    <scope>NUCLEOTIDE SEQUENCE</scope>
    <source>
        <strain evidence="13">PSN293</strain>
    </source>
</reference>
<dbReference type="SMART" id="SM00490">
    <property type="entry name" value="HELICc"/>
    <property type="match status" value="1"/>
</dbReference>
<evidence type="ECO:0000256" key="10">
    <source>
        <dbReference type="SAM" id="MobiDB-lite"/>
    </source>
</evidence>
<dbReference type="InterPro" id="IPR014001">
    <property type="entry name" value="Helicase_ATP-bd"/>
</dbReference>
<dbReference type="CDD" id="cd17957">
    <property type="entry name" value="DEADc_DDX52"/>
    <property type="match status" value="1"/>
</dbReference>
<dbReference type="GO" id="GO:0003724">
    <property type="term" value="F:RNA helicase activity"/>
    <property type="evidence" value="ECO:0007669"/>
    <property type="project" value="UniProtKB-EC"/>
</dbReference>
<protein>
    <recommendedName>
        <fullName evidence="9">ATP-dependent RNA helicase</fullName>
        <ecNumber evidence="9">3.6.4.13</ecNumber>
    </recommendedName>
</protein>
<accession>A0AAN6Y2B9</accession>
<feature type="compositionally biased region" description="Basic and acidic residues" evidence="10">
    <location>
        <begin position="399"/>
        <end position="408"/>
    </location>
</feature>
<comment type="caution">
    <text evidence="13">The sequence shown here is derived from an EMBL/GenBank/DDBJ whole genome shotgun (WGS) entry which is preliminary data.</text>
</comment>
<dbReference type="SMART" id="SM00487">
    <property type="entry name" value="DEXDc"/>
    <property type="match status" value="1"/>
</dbReference>
<organism evidence="13 14">
    <name type="scientific">Rhypophila decipiens</name>
    <dbReference type="NCBI Taxonomy" id="261697"/>
    <lineage>
        <taxon>Eukaryota</taxon>
        <taxon>Fungi</taxon>
        <taxon>Dikarya</taxon>
        <taxon>Ascomycota</taxon>
        <taxon>Pezizomycotina</taxon>
        <taxon>Sordariomycetes</taxon>
        <taxon>Sordariomycetidae</taxon>
        <taxon>Sordariales</taxon>
        <taxon>Naviculisporaceae</taxon>
        <taxon>Rhypophila</taxon>
    </lineage>
</organism>
<keyword evidence="2 9" id="KW-0378">Hydrolase</keyword>
<evidence type="ECO:0000256" key="8">
    <source>
        <dbReference type="ARBA" id="ARBA00047984"/>
    </source>
</evidence>
<dbReference type="InterPro" id="IPR044764">
    <property type="entry name" value="DDX52/Rok1_DEADc"/>
</dbReference>
<feature type="domain" description="Helicase C-terminal" evidence="12">
    <location>
        <begin position="545"/>
        <end position="715"/>
    </location>
</feature>
<keyword evidence="3 9" id="KW-0067">ATP-binding</keyword>
<dbReference type="EMBL" id="MU858227">
    <property type="protein sequence ID" value="KAK4208832.1"/>
    <property type="molecule type" value="Genomic_DNA"/>
</dbReference>
<feature type="compositionally biased region" description="Basic and acidic residues" evidence="10">
    <location>
        <begin position="770"/>
        <end position="783"/>
    </location>
</feature>
<comment type="domain">
    <text evidence="9">The Q motif is unique to and characteristic of the DEAD box family of RNA helicases and controls ATP binding and hydrolysis.</text>
</comment>
<keyword evidence="14" id="KW-1185">Reference proteome</keyword>
<feature type="region of interest" description="Disordered" evidence="10">
    <location>
        <begin position="359"/>
        <end position="417"/>
    </location>
</feature>
<dbReference type="GO" id="GO:0030490">
    <property type="term" value="P:maturation of SSU-rRNA"/>
    <property type="evidence" value="ECO:0007669"/>
    <property type="project" value="InterPro"/>
</dbReference>
<evidence type="ECO:0000256" key="5">
    <source>
        <dbReference type="ARBA" id="ARBA00024310"/>
    </source>
</evidence>
<dbReference type="Gene3D" id="3.40.50.300">
    <property type="entry name" value="P-loop containing nucleotide triphosphate hydrolases"/>
    <property type="match status" value="2"/>
</dbReference>
<dbReference type="Pfam" id="PF00271">
    <property type="entry name" value="Helicase_C"/>
    <property type="match status" value="1"/>
</dbReference>
<dbReference type="InterPro" id="IPR011545">
    <property type="entry name" value="DEAD/DEAH_box_helicase_dom"/>
</dbReference>
<feature type="domain" description="Helicase ATP-binding" evidence="11">
    <location>
        <begin position="249"/>
        <end position="506"/>
    </location>
</feature>
<dbReference type="PANTHER" id="PTHR24031">
    <property type="entry name" value="RNA HELICASE"/>
    <property type="match status" value="1"/>
</dbReference>
<evidence type="ECO:0000256" key="3">
    <source>
        <dbReference type="ARBA" id="ARBA00022840"/>
    </source>
</evidence>
<keyword evidence="1 9" id="KW-0547">Nucleotide-binding</keyword>
<keyword evidence="4 9" id="KW-0694">RNA-binding</keyword>
<dbReference type="GO" id="GO:0016787">
    <property type="term" value="F:hydrolase activity"/>
    <property type="evidence" value="ECO:0007669"/>
    <property type="project" value="UniProtKB-KW"/>
</dbReference>
<evidence type="ECO:0000256" key="4">
    <source>
        <dbReference type="ARBA" id="ARBA00022884"/>
    </source>
</evidence>
<feature type="compositionally biased region" description="Basic and acidic residues" evidence="10">
    <location>
        <begin position="359"/>
        <end position="370"/>
    </location>
</feature>
<dbReference type="CDD" id="cd18787">
    <property type="entry name" value="SF2_C_DEAD"/>
    <property type="match status" value="1"/>
</dbReference>
<dbReference type="Pfam" id="PF00270">
    <property type="entry name" value="DEAD"/>
    <property type="match status" value="2"/>
</dbReference>
<comment type="function">
    <text evidence="5">ATP-dependent RNA helicase involved in 40S ribosomal subunit biogenesis. Required for the processing and cleavage of 35S pre-rRNA at sites A0, A1, and A2, leading to mature 18S rRNA.</text>
</comment>
<dbReference type="AlphaFoldDB" id="A0AAN6Y2B9"/>
<feature type="region of interest" description="Disordered" evidence="10">
    <location>
        <begin position="134"/>
        <end position="191"/>
    </location>
</feature>
<evidence type="ECO:0000256" key="2">
    <source>
        <dbReference type="ARBA" id="ARBA00022801"/>
    </source>
</evidence>
<evidence type="ECO:0000256" key="9">
    <source>
        <dbReference type="RuleBase" id="RU365068"/>
    </source>
</evidence>
<comment type="subunit">
    <text evidence="7">Interacts with the U3 snoRNA and is associated with the 90S and 40S pre-ribosomes.</text>
</comment>
<dbReference type="SUPFAM" id="SSF52540">
    <property type="entry name" value="P-loop containing nucleoside triphosphate hydrolases"/>
    <property type="match status" value="1"/>
</dbReference>
<feature type="compositionally biased region" description="Low complexity" evidence="10">
    <location>
        <begin position="92"/>
        <end position="101"/>
    </location>
</feature>
<feature type="compositionally biased region" description="Acidic residues" evidence="10">
    <location>
        <begin position="784"/>
        <end position="793"/>
    </location>
</feature>
<feature type="compositionally biased region" description="Basic and acidic residues" evidence="10">
    <location>
        <begin position="141"/>
        <end position="151"/>
    </location>
</feature>
<evidence type="ECO:0000256" key="6">
    <source>
        <dbReference type="ARBA" id="ARBA00024355"/>
    </source>
</evidence>
<dbReference type="GO" id="GO:0005524">
    <property type="term" value="F:ATP binding"/>
    <property type="evidence" value="ECO:0007669"/>
    <property type="project" value="UniProtKB-UniRule"/>
</dbReference>
<dbReference type="Proteomes" id="UP001301769">
    <property type="component" value="Unassembled WGS sequence"/>
</dbReference>